<evidence type="ECO:0000256" key="3">
    <source>
        <dbReference type="RuleBase" id="RU361153"/>
    </source>
</evidence>
<dbReference type="GO" id="GO:0008810">
    <property type="term" value="F:cellulase activity"/>
    <property type="evidence" value="ECO:0007669"/>
    <property type="project" value="UniProtKB-EC"/>
</dbReference>
<dbReference type="GO" id="GO:0000272">
    <property type="term" value="P:polysaccharide catabolic process"/>
    <property type="evidence" value="ECO:0007669"/>
    <property type="project" value="InterPro"/>
</dbReference>
<name>F4QPI5_9CAUL</name>
<dbReference type="eggNOG" id="COG2730">
    <property type="taxonomic scope" value="Bacteria"/>
</dbReference>
<dbReference type="InterPro" id="IPR018087">
    <property type="entry name" value="Glyco_hydro_5_CS"/>
</dbReference>
<dbReference type="EMBL" id="GL883078">
    <property type="protein sequence ID" value="EGF91243.1"/>
    <property type="molecule type" value="Genomic_DNA"/>
</dbReference>
<evidence type="ECO:0000259" key="4">
    <source>
        <dbReference type="Pfam" id="PF00150"/>
    </source>
</evidence>
<comment type="similarity">
    <text evidence="3">Belongs to the glycosyl hydrolase 5 (cellulase A) family.</text>
</comment>
<evidence type="ECO:0000313" key="6">
    <source>
        <dbReference type="Proteomes" id="UP000006512"/>
    </source>
</evidence>
<keyword evidence="6" id="KW-1185">Reference proteome</keyword>
<evidence type="ECO:0000313" key="5">
    <source>
        <dbReference type="EMBL" id="EGF91243.1"/>
    </source>
</evidence>
<keyword evidence="1 3" id="KW-0378">Hydrolase</keyword>
<dbReference type="Pfam" id="PF00150">
    <property type="entry name" value="Cellulase"/>
    <property type="match status" value="1"/>
</dbReference>
<dbReference type="STRING" id="715226.ABI_26580"/>
<dbReference type="InterPro" id="IPR001547">
    <property type="entry name" value="Glyco_hydro_5"/>
</dbReference>
<dbReference type="HOGENOM" id="CLU_012932_3_0_5"/>
<organism evidence="5 6">
    <name type="scientific">Asticcacaulis biprosthecium C19</name>
    <dbReference type="NCBI Taxonomy" id="715226"/>
    <lineage>
        <taxon>Bacteria</taxon>
        <taxon>Pseudomonadati</taxon>
        <taxon>Pseudomonadota</taxon>
        <taxon>Alphaproteobacteria</taxon>
        <taxon>Caulobacterales</taxon>
        <taxon>Caulobacteraceae</taxon>
        <taxon>Asticcacaulis</taxon>
    </lineage>
</organism>
<dbReference type="PANTHER" id="PTHR34142:SF1">
    <property type="entry name" value="GLYCOSIDE HYDROLASE FAMILY 5 DOMAIN-CONTAINING PROTEIN"/>
    <property type="match status" value="1"/>
</dbReference>
<dbReference type="PROSITE" id="PS00659">
    <property type="entry name" value="GLYCOSYL_HYDROL_F5"/>
    <property type="match status" value="1"/>
</dbReference>
<evidence type="ECO:0000256" key="1">
    <source>
        <dbReference type="ARBA" id="ARBA00022801"/>
    </source>
</evidence>
<keyword evidence="2 3" id="KW-0326">Glycosidase</keyword>
<evidence type="ECO:0000256" key="2">
    <source>
        <dbReference type="ARBA" id="ARBA00023295"/>
    </source>
</evidence>
<dbReference type="AlphaFoldDB" id="F4QPI5"/>
<dbReference type="InterPro" id="IPR017853">
    <property type="entry name" value="GH"/>
</dbReference>
<protein>
    <submittedName>
        <fullName evidence="5">Endoglucanase 4</fullName>
        <ecNumber evidence="5">3.2.1.4</ecNumber>
    </submittedName>
</protein>
<proteinExistence type="inferred from homology"/>
<sequence>MAAPLLLATSAFAGPPVHHHGALKVVGNRIVDSHDKPVKLNGVSFFWSNTGWGQEKFYNPSAVATFAKDWNVSVVRAAIGIDGRGGYKEDPAAGRVRAETLIDAAIANGVYVIIDWHSHGAERDPQLAVDFFTAMAKKYGHTPNVIYEIYNEPLANHDWARQVKPYSQTVIDAIRAVDPDNLIVVGSPTWSQDVDVAAADPVSGGNITYTLHFYAGTHKQALRNKGDKALKMGASLFVSEWGSVNANGDGGADVKETGRWQYWMKANCLSQANWAVSDKKEGASLFKPGASATGPWTDADLTPSGLLVRDILKNASTTCD</sequence>
<dbReference type="SUPFAM" id="SSF51445">
    <property type="entry name" value="(Trans)glycosidases"/>
    <property type="match status" value="1"/>
</dbReference>
<dbReference type="Proteomes" id="UP000006512">
    <property type="component" value="Unassembled WGS sequence"/>
</dbReference>
<gene>
    <name evidence="5" type="ORF">ABI_26580</name>
</gene>
<accession>F4QPI5</accession>
<reference evidence="6" key="1">
    <citation type="submission" date="2011-03" db="EMBL/GenBank/DDBJ databases">
        <title>Draft genome sequence of Brevundimonas diminuta.</title>
        <authorList>
            <person name="Brown P.J.B."/>
            <person name="Buechlein A."/>
            <person name="Hemmerich C."/>
            <person name="Brun Y.V."/>
        </authorList>
    </citation>
    <scope>NUCLEOTIDE SEQUENCE [LARGE SCALE GENOMIC DNA]</scope>
    <source>
        <strain evidence="6">C19</strain>
    </source>
</reference>
<feature type="domain" description="Glycoside hydrolase family 5" evidence="4">
    <location>
        <begin position="31"/>
        <end position="279"/>
    </location>
</feature>
<dbReference type="EC" id="3.2.1.4" evidence="5"/>
<dbReference type="Gene3D" id="3.20.20.80">
    <property type="entry name" value="Glycosidases"/>
    <property type="match status" value="1"/>
</dbReference>
<dbReference type="PANTHER" id="PTHR34142">
    <property type="entry name" value="ENDO-BETA-1,4-GLUCANASE A"/>
    <property type="match status" value="1"/>
</dbReference>